<evidence type="ECO:0000256" key="1">
    <source>
        <dbReference type="ARBA" id="ARBA00004141"/>
    </source>
</evidence>
<dbReference type="FunFam" id="3.40.50.300:FF:000997">
    <property type="entry name" value="Multidrug resistance-associated protein 1"/>
    <property type="match status" value="1"/>
</dbReference>
<dbReference type="FunFam" id="1.20.1560.10:FF:000010">
    <property type="entry name" value="Multidrug resistance-associated ABC transporter"/>
    <property type="match status" value="1"/>
</dbReference>
<dbReference type="HOGENOM" id="CLU_000604_27_1_1"/>
<evidence type="ECO:0000259" key="11">
    <source>
        <dbReference type="PROSITE" id="PS50893"/>
    </source>
</evidence>
<feature type="transmembrane region" description="Helical" evidence="10">
    <location>
        <begin position="850"/>
        <end position="873"/>
    </location>
</feature>
<dbReference type="Pfam" id="PF00664">
    <property type="entry name" value="ABC_membrane"/>
    <property type="match status" value="2"/>
</dbReference>
<organism evidence="13 14">
    <name type="scientific">Jaapia argillacea MUCL 33604</name>
    <dbReference type="NCBI Taxonomy" id="933084"/>
    <lineage>
        <taxon>Eukaryota</taxon>
        <taxon>Fungi</taxon>
        <taxon>Dikarya</taxon>
        <taxon>Basidiomycota</taxon>
        <taxon>Agaricomycotina</taxon>
        <taxon>Agaricomycetes</taxon>
        <taxon>Agaricomycetidae</taxon>
        <taxon>Jaapiales</taxon>
        <taxon>Jaapiaceae</taxon>
        <taxon>Jaapia</taxon>
    </lineage>
</organism>
<keyword evidence="6" id="KW-0067">ATP-binding</keyword>
<dbReference type="CDD" id="cd03244">
    <property type="entry name" value="ABCC_MRP_domain2"/>
    <property type="match status" value="1"/>
</dbReference>
<protein>
    <recommendedName>
        <fullName evidence="15">Multidrug resistance-associated ABC transporter</fullName>
    </recommendedName>
</protein>
<feature type="transmembrane region" description="Helical" evidence="10">
    <location>
        <begin position="327"/>
        <end position="347"/>
    </location>
</feature>
<evidence type="ECO:0000256" key="4">
    <source>
        <dbReference type="ARBA" id="ARBA00022692"/>
    </source>
</evidence>
<evidence type="ECO:0000313" key="13">
    <source>
        <dbReference type="EMBL" id="KDQ52618.1"/>
    </source>
</evidence>
<feature type="transmembrane region" description="Helical" evidence="10">
    <location>
        <begin position="302"/>
        <end position="321"/>
    </location>
</feature>
<evidence type="ECO:0000256" key="2">
    <source>
        <dbReference type="ARBA" id="ARBA00009726"/>
    </source>
</evidence>
<feature type="transmembrane region" description="Helical" evidence="10">
    <location>
        <begin position="449"/>
        <end position="468"/>
    </location>
</feature>
<feature type="region of interest" description="Disordered" evidence="9">
    <location>
        <begin position="79"/>
        <end position="150"/>
    </location>
</feature>
<feature type="transmembrane region" description="Helical" evidence="10">
    <location>
        <begin position="1076"/>
        <end position="1096"/>
    </location>
</feature>
<sequence length="1430" mass="156800">MYNPLRPPPAPPGFGEGKVIPEVQASFLSKLVFGWLSPFLAVGFSRPLEKEDLWELPPDRLTANIAEVVQRNFYARCPPEKRPHAFREPESQTSSPPLSSSDEDPEKQVGGEDPEKQLGDDSTLPSPQANESGSNKRDSSRKSNKGEPKYDSSLVKALHTTFFWRWWAGGIMNLIADTLRTTTPLISKLLLTWLADAYVYHRLTEQEAEAVGLEKPRGIGYGIGLGVALFVMQEVASLMTNHYMSSMMIIGLSIRTALVGAIFRKSLRLSGKARTEHSVGQITTLISTDATRLDIVGAYAHNLWIAPIQLIIGIGLLIGTLGYSALVGLGVLLLGFPIQLVLVQILFAQSKKGIKITDRRVRLTNEVLQGVRLIKFYSWEAFFGHRIASLRGAEVETIRKSAMARSLLIAVVIFIPILSAILSFITYSLSGHTLNVATIFTSLQYFNIIRVPLIMLPIMLAVVVEAVISLGRISKFLVAEELDEPFEVDLECPNAVEVEGGGFSWEVTLRDGDPGEKSPGVIGNNGDPKSAEKEKGAKGRKGKKGKGKKKGDKTTPVSDDSTGVDGSSGEEARTPTPFELKDVNVTIPRGSFIAIVGRVGCGKSSFLQALIGEMRKTAGSVKLGGTIGYVPQTAWIMNATLRENITFGGTEDEEKFRAVIQACNLEHDLEMLPHGERTEIGEKGINLSGGQKARVCLARAAYAQPDIVLLDDPLSAVDAWVGKSILQNCLLAGPLADKTRILVTHALHVLDRTDYIYLMDEGVVVEQGTYQDLMANSVLFSRLLTEYGNRDKDGRLGAVDKDKASIYAKASPSKVDGKSNETTLMQLEDRNIGAVTYSTYAKYLKFGGSIWWFPWILLMLVLYEGASVSNNIFLGFWTAQSISGFDQSAYMGVYAALGVAQALFSFICSFSVSVACLQAGFQMFKSALAALLHSPVSFYDTTPIGRIISRLSKDQETIDNELSYVLFQLLTTCMDVLGTISLVFYTFPYLGIIFVPLGVLYFFAAMFYRRSSVETKRLDSLLRSALYAAYNEALTGLSTIRAYGEQDRFVTSGERGLDMENRAYYMTITIQRWLGVRLDFFGNTLIFAIAIFAAVFRTSVNPSKIGVVLTYSLGITQTFSEGVSMFAMNEQNMNAVERILVYTELPAEGSPDPPPTIPPQTWPDRGGIKFTNVAMSYRPGLPLTLRDLTFEVPPGEKVGIVGRTGAGKSSLLQALFRIVELQSGTIEIDGVNINDIPLDRLRRSLALVPQDSTLFLGTLRENLDPVGTHPDAELISALQRAWLLPRDGVVDADIEAKFSLDSPVTDEGGNFSVGEKQLLSLSRAIVKNSRITILDEATSNVDVETDAKLQRTIQSEFSGSTLLCIAHRLNTIAYYDRVLVMDGGRMAEFDSPLKLFDDPTSIFRGLCDEAGLSKEDIIKIREGMQPPNGQ</sequence>
<evidence type="ECO:0000256" key="8">
    <source>
        <dbReference type="ARBA" id="ARBA00023136"/>
    </source>
</evidence>
<dbReference type="CDD" id="cd03250">
    <property type="entry name" value="ABCC_MRP_domain1"/>
    <property type="match status" value="1"/>
</dbReference>
<dbReference type="PANTHER" id="PTHR24223">
    <property type="entry name" value="ATP-BINDING CASSETTE SUB-FAMILY C"/>
    <property type="match status" value="1"/>
</dbReference>
<dbReference type="Gene3D" id="3.40.50.300">
    <property type="entry name" value="P-loop containing nucleotide triphosphate hydrolases"/>
    <property type="match status" value="2"/>
</dbReference>
<evidence type="ECO:0000256" key="3">
    <source>
        <dbReference type="ARBA" id="ARBA00022448"/>
    </source>
</evidence>
<feature type="domain" description="ABC transmembrane type-1" evidence="12">
    <location>
        <begin position="855"/>
        <end position="1128"/>
    </location>
</feature>
<dbReference type="CDD" id="cd18597">
    <property type="entry name" value="ABC_6TM_YOR1_D1_like"/>
    <property type="match status" value="1"/>
</dbReference>
<feature type="compositionally biased region" description="Basic and acidic residues" evidence="9">
    <location>
        <begin position="134"/>
        <end position="150"/>
    </location>
</feature>
<feature type="domain" description="ABC transmembrane type-1" evidence="12">
    <location>
        <begin position="167"/>
        <end position="465"/>
    </location>
</feature>
<feature type="transmembrane region" description="Helical" evidence="10">
    <location>
        <begin position="407"/>
        <end position="429"/>
    </location>
</feature>
<dbReference type="FunFam" id="1.20.1560.10:FF:000006">
    <property type="entry name" value="ATP-binding cassette, sub-family C (CFTR/MRP), member 9"/>
    <property type="match status" value="1"/>
</dbReference>
<dbReference type="InterPro" id="IPR027417">
    <property type="entry name" value="P-loop_NTPase"/>
</dbReference>
<dbReference type="InterPro" id="IPR011527">
    <property type="entry name" value="ABC1_TM_dom"/>
</dbReference>
<evidence type="ECO:0000313" key="14">
    <source>
        <dbReference type="Proteomes" id="UP000027265"/>
    </source>
</evidence>
<feature type="region of interest" description="Disordered" evidence="9">
    <location>
        <begin position="508"/>
        <end position="577"/>
    </location>
</feature>
<gene>
    <name evidence="13" type="ORF">JAAARDRAFT_40221</name>
</gene>
<dbReference type="SUPFAM" id="SSF90123">
    <property type="entry name" value="ABC transporter transmembrane region"/>
    <property type="match status" value="2"/>
</dbReference>
<dbReference type="STRING" id="933084.A0A067PCH0"/>
<feature type="domain" description="ABC transporter" evidence="11">
    <location>
        <begin position="564"/>
        <end position="786"/>
    </location>
</feature>
<feature type="compositionally biased region" description="Basic and acidic residues" evidence="9">
    <location>
        <begin position="106"/>
        <end position="119"/>
    </location>
</feature>
<dbReference type="GO" id="GO:0005524">
    <property type="term" value="F:ATP binding"/>
    <property type="evidence" value="ECO:0007669"/>
    <property type="project" value="UniProtKB-KW"/>
</dbReference>
<dbReference type="PROSITE" id="PS00211">
    <property type="entry name" value="ABC_TRANSPORTER_1"/>
    <property type="match status" value="2"/>
</dbReference>
<dbReference type="InterPro" id="IPR003439">
    <property type="entry name" value="ABC_transporter-like_ATP-bd"/>
</dbReference>
<dbReference type="InterPro" id="IPR003593">
    <property type="entry name" value="AAA+_ATPase"/>
</dbReference>
<feature type="transmembrane region" description="Helical" evidence="10">
    <location>
        <begin position="242"/>
        <end position="263"/>
    </location>
</feature>
<feature type="compositionally biased region" description="Basic and acidic residues" evidence="9">
    <location>
        <begin position="79"/>
        <end position="90"/>
    </location>
</feature>
<dbReference type="EMBL" id="KL197739">
    <property type="protein sequence ID" value="KDQ52618.1"/>
    <property type="molecule type" value="Genomic_DNA"/>
</dbReference>
<feature type="compositionally biased region" description="Low complexity" evidence="9">
    <location>
        <begin position="91"/>
        <end position="100"/>
    </location>
</feature>
<name>A0A067PCH0_9AGAM</name>
<dbReference type="InParanoid" id="A0A067PCH0"/>
<feature type="compositionally biased region" description="Low complexity" evidence="9">
    <location>
        <begin position="557"/>
        <end position="569"/>
    </location>
</feature>
<keyword evidence="3" id="KW-0813">Transport</keyword>
<dbReference type="PROSITE" id="PS50929">
    <property type="entry name" value="ABC_TM1F"/>
    <property type="match status" value="2"/>
</dbReference>
<evidence type="ECO:0000256" key="10">
    <source>
        <dbReference type="SAM" id="Phobius"/>
    </source>
</evidence>
<evidence type="ECO:0008006" key="15">
    <source>
        <dbReference type="Google" id="ProtNLM"/>
    </source>
</evidence>
<dbReference type="GO" id="GO:0140359">
    <property type="term" value="F:ABC-type transporter activity"/>
    <property type="evidence" value="ECO:0007669"/>
    <property type="project" value="InterPro"/>
</dbReference>
<evidence type="ECO:0000256" key="7">
    <source>
        <dbReference type="ARBA" id="ARBA00022989"/>
    </source>
</evidence>
<keyword evidence="8 10" id="KW-0472">Membrane</keyword>
<keyword evidence="5" id="KW-0547">Nucleotide-binding</keyword>
<dbReference type="PROSITE" id="PS50893">
    <property type="entry name" value="ABC_TRANSPORTER_2"/>
    <property type="match status" value="2"/>
</dbReference>
<dbReference type="CDD" id="cd18606">
    <property type="entry name" value="ABC_6TM_YOR1_D2_like"/>
    <property type="match status" value="1"/>
</dbReference>
<dbReference type="InterPro" id="IPR036640">
    <property type="entry name" value="ABC1_TM_sf"/>
</dbReference>
<dbReference type="InterPro" id="IPR050173">
    <property type="entry name" value="ABC_transporter_C-like"/>
</dbReference>
<comment type="subcellular location">
    <subcellularLocation>
        <location evidence="1">Membrane</location>
        <topology evidence="1">Multi-pass membrane protein</topology>
    </subcellularLocation>
</comment>
<feature type="transmembrane region" description="Helical" evidence="10">
    <location>
        <begin position="893"/>
        <end position="917"/>
    </location>
</feature>
<evidence type="ECO:0000256" key="5">
    <source>
        <dbReference type="ARBA" id="ARBA00022741"/>
    </source>
</evidence>
<feature type="compositionally biased region" description="Basic residues" evidence="9">
    <location>
        <begin position="538"/>
        <end position="551"/>
    </location>
</feature>
<accession>A0A067PCH0</accession>
<proteinExistence type="inferred from homology"/>
<dbReference type="InterPro" id="IPR017871">
    <property type="entry name" value="ABC_transporter-like_CS"/>
</dbReference>
<dbReference type="PANTHER" id="PTHR24223:SF456">
    <property type="entry name" value="MULTIDRUG RESISTANCE-ASSOCIATED PROTEIN LETHAL(2)03659"/>
    <property type="match status" value="1"/>
</dbReference>
<comment type="similarity">
    <text evidence="2">Belongs to the ABC transporter superfamily. ABCC family. Conjugate transporter (TC 3.A.1.208) subfamily.</text>
</comment>
<evidence type="ECO:0000256" key="6">
    <source>
        <dbReference type="ARBA" id="ARBA00022840"/>
    </source>
</evidence>
<dbReference type="SUPFAM" id="SSF52540">
    <property type="entry name" value="P-loop containing nucleoside triphosphate hydrolases"/>
    <property type="match status" value="2"/>
</dbReference>
<keyword evidence="7 10" id="KW-1133">Transmembrane helix</keyword>
<dbReference type="GO" id="GO:0016887">
    <property type="term" value="F:ATP hydrolysis activity"/>
    <property type="evidence" value="ECO:0007669"/>
    <property type="project" value="InterPro"/>
</dbReference>
<evidence type="ECO:0000259" key="12">
    <source>
        <dbReference type="PROSITE" id="PS50929"/>
    </source>
</evidence>
<dbReference type="Proteomes" id="UP000027265">
    <property type="component" value="Unassembled WGS sequence"/>
</dbReference>
<reference evidence="14" key="1">
    <citation type="journal article" date="2014" name="Proc. Natl. Acad. Sci. U.S.A.">
        <title>Extensive sampling of basidiomycete genomes demonstrates inadequacy of the white-rot/brown-rot paradigm for wood decay fungi.</title>
        <authorList>
            <person name="Riley R."/>
            <person name="Salamov A.A."/>
            <person name="Brown D.W."/>
            <person name="Nagy L.G."/>
            <person name="Floudas D."/>
            <person name="Held B.W."/>
            <person name="Levasseur A."/>
            <person name="Lombard V."/>
            <person name="Morin E."/>
            <person name="Otillar R."/>
            <person name="Lindquist E.A."/>
            <person name="Sun H."/>
            <person name="LaButti K.M."/>
            <person name="Schmutz J."/>
            <person name="Jabbour D."/>
            <person name="Luo H."/>
            <person name="Baker S.E."/>
            <person name="Pisabarro A.G."/>
            <person name="Walton J.D."/>
            <person name="Blanchette R.A."/>
            <person name="Henrissat B."/>
            <person name="Martin F."/>
            <person name="Cullen D."/>
            <person name="Hibbett D.S."/>
            <person name="Grigoriev I.V."/>
        </authorList>
    </citation>
    <scope>NUCLEOTIDE SEQUENCE [LARGE SCALE GENOMIC DNA]</scope>
    <source>
        <strain evidence="14">MUCL 33604</strain>
    </source>
</reference>
<dbReference type="OrthoDB" id="6500128at2759"/>
<keyword evidence="14" id="KW-1185">Reference proteome</keyword>
<feature type="domain" description="ABC transporter" evidence="11">
    <location>
        <begin position="1168"/>
        <end position="1408"/>
    </location>
</feature>
<feature type="transmembrane region" description="Helical" evidence="10">
    <location>
        <begin position="962"/>
        <end position="983"/>
    </location>
</feature>
<keyword evidence="4 10" id="KW-0812">Transmembrane</keyword>
<dbReference type="Gene3D" id="1.20.1560.10">
    <property type="entry name" value="ABC transporter type 1, transmembrane domain"/>
    <property type="match status" value="2"/>
</dbReference>
<dbReference type="FunFam" id="3.40.50.300:FF:000565">
    <property type="entry name" value="ABC bile acid transporter"/>
    <property type="match status" value="1"/>
</dbReference>
<dbReference type="GO" id="GO:0016020">
    <property type="term" value="C:membrane"/>
    <property type="evidence" value="ECO:0007669"/>
    <property type="project" value="UniProtKB-SubCell"/>
</dbReference>
<dbReference type="SMART" id="SM00382">
    <property type="entry name" value="AAA"/>
    <property type="match status" value="2"/>
</dbReference>
<dbReference type="Pfam" id="PF00005">
    <property type="entry name" value="ABC_tran"/>
    <property type="match status" value="2"/>
</dbReference>
<feature type="transmembrane region" description="Helical" evidence="10">
    <location>
        <begin position="989"/>
        <end position="1008"/>
    </location>
</feature>
<evidence type="ECO:0000256" key="9">
    <source>
        <dbReference type="SAM" id="MobiDB-lite"/>
    </source>
</evidence>